<dbReference type="InterPro" id="IPR020049">
    <property type="entry name" value="Major_capsid-like"/>
</dbReference>
<name>A0A0F5EU36_AVIPA</name>
<evidence type="ECO:0000313" key="2">
    <source>
        <dbReference type="Proteomes" id="UP000254465"/>
    </source>
</evidence>
<gene>
    <name evidence="1" type="ORF">NCTC11296_02162</name>
</gene>
<organism evidence="1 2">
    <name type="scientific">Avibacterium paragallinarum</name>
    <name type="common">Haemophilus gallinarum</name>
    <dbReference type="NCBI Taxonomy" id="728"/>
    <lineage>
        <taxon>Bacteria</taxon>
        <taxon>Pseudomonadati</taxon>
        <taxon>Pseudomonadota</taxon>
        <taxon>Gammaproteobacteria</taxon>
        <taxon>Pasteurellales</taxon>
        <taxon>Pasteurellaceae</taxon>
        <taxon>Avibacterium</taxon>
    </lineage>
</organism>
<dbReference type="Pfam" id="PF09950">
    <property type="entry name" value="Major_capside"/>
    <property type="match status" value="1"/>
</dbReference>
<reference evidence="1 2" key="1">
    <citation type="submission" date="2018-06" db="EMBL/GenBank/DDBJ databases">
        <authorList>
            <consortium name="Pathogen Informatics"/>
            <person name="Doyle S."/>
        </authorList>
    </citation>
    <scope>NUCLEOTIDE SEQUENCE [LARGE SCALE GENOMIC DNA]</scope>
    <source>
        <strain evidence="1 2">NCTC11296</strain>
    </source>
</reference>
<dbReference type="Proteomes" id="UP000254465">
    <property type="component" value="Unassembled WGS sequence"/>
</dbReference>
<dbReference type="EMBL" id="UGHK01000002">
    <property type="protein sequence ID" value="STO72238.1"/>
    <property type="molecule type" value="Genomic_DNA"/>
</dbReference>
<dbReference type="GeneID" id="66255108"/>
<evidence type="ECO:0000313" key="1">
    <source>
        <dbReference type="EMBL" id="STO72238.1"/>
    </source>
</evidence>
<accession>A0A0F5EU36</accession>
<protein>
    <submittedName>
        <fullName evidence="1">Uncharacterized protein conserved in bacteria</fullName>
    </submittedName>
</protein>
<dbReference type="Gene3D" id="3.30.2400.30">
    <property type="match status" value="1"/>
</dbReference>
<dbReference type="AlphaFoldDB" id="A0A0F5EU36"/>
<proteinExistence type="predicted"/>
<sequence>MSDFHQDAFELNEINKCLNAAGVFNQDAGLFTARQLEVVRNRTYEEKLPAMNGLSLVPMSSEAPEWAETIVERTFDTVGMAKVIANYADDLPRADVAMKERAIKVKNIGASYGYNLQELKAAAANQTDLPASKARAARRAVEIKMNEIALLGDKEFGLNGFINHPNLGETTIAGGWKAAKADAVLADLDNLHDTVILQSKGTHQPTHLLLALSDYQTLSSKYMDTADKVDVLTFFKRKHPNLVIQGLWELEKAGSGNKNLVICYEKNADNLSLETPQDFTQLPAQERNLELVVNCIARIGGVFLRYPLSATKAEVTA</sequence>
<dbReference type="RefSeq" id="WP_017805960.1">
    <property type="nucleotide sequence ID" value="NZ_CP050316.1"/>
</dbReference>
<dbReference type="PIRSF" id="PIRSF029202">
    <property type="entry name" value="UCP029202"/>
    <property type="match status" value="1"/>
</dbReference>